<dbReference type="Gene3D" id="3.40.50.850">
    <property type="entry name" value="Isochorismatase-like"/>
    <property type="match status" value="1"/>
</dbReference>
<dbReference type="PANTHER" id="PTHR31212">
    <property type="entry name" value="ALPHA-KETOGLUTARATE-DEPENDENT DIOXYGENASE ALKB HOMOLOG 3"/>
    <property type="match status" value="1"/>
</dbReference>
<evidence type="ECO:0000313" key="5">
    <source>
        <dbReference type="Proteomes" id="UP001140453"/>
    </source>
</evidence>
<dbReference type="GO" id="GO:0006307">
    <property type="term" value="P:DNA alkylation repair"/>
    <property type="evidence" value="ECO:0007669"/>
    <property type="project" value="InterPro"/>
</dbReference>
<dbReference type="GO" id="GO:0051213">
    <property type="term" value="F:dioxygenase activity"/>
    <property type="evidence" value="ECO:0007669"/>
    <property type="project" value="InterPro"/>
</dbReference>
<feature type="compositionally biased region" description="Polar residues" evidence="2">
    <location>
        <begin position="242"/>
        <end position="253"/>
    </location>
</feature>
<reference evidence="4" key="1">
    <citation type="submission" date="2022-10" db="EMBL/GenBank/DDBJ databases">
        <title>Tapping the CABI collections for fungal endophytes: first genome assemblies for Collariella, Neodidymelliopsis, Ascochyta clinopodiicola, Didymella pomorum, Didymosphaeria variabile, Neocosmospora piperis and Neocucurbitaria cava.</title>
        <authorList>
            <person name="Hill R."/>
        </authorList>
    </citation>
    <scope>NUCLEOTIDE SEQUENCE</scope>
    <source>
        <strain evidence="4">IMI 355082</strain>
    </source>
</reference>
<dbReference type="EMBL" id="JAPEVB010000001">
    <property type="protein sequence ID" value="KAJ4396341.1"/>
    <property type="molecule type" value="Genomic_DNA"/>
</dbReference>
<feature type="domain" description="Isochorismatase-like" evidence="3">
    <location>
        <begin position="19"/>
        <end position="231"/>
    </location>
</feature>
<proteinExistence type="inferred from homology"/>
<dbReference type="PANTHER" id="PTHR31212:SF5">
    <property type="entry name" value="ISOCHORISMATASE FAMILY PROTEIN FAMILY (AFU_ORTHOLOGUE AFUA_3G14500)"/>
    <property type="match status" value="1"/>
</dbReference>
<evidence type="ECO:0000259" key="3">
    <source>
        <dbReference type="Pfam" id="PF00857"/>
    </source>
</evidence>
<dbReference type="OrthoDB" id="445341at2759"/>
<dbReference type="InterPro" id="IPR000868">
    <property type="entry name" value="Isochorismatase-like_dom"/>
</dbReference>
<evidence type="ECO:0000313" key="4">
    <source>
        <dbReference type="EMBL" id="KAJ4396341.1"/>
    </source>
</evidence>
<dbReference type="AlphaFoldDB" id="A0A9W8YZX3"/>
<evidence type="ECO:0000256" key="2">
    <source>
        <dbReference type="SAM" id="MobiDB-lite"/>
    </source>
</evidence>
<dbReference type="Proteomes" id="UP001140453">
    <property type="component" value="Unassembled WGS sequence"/>
</dbReference>
<sequence>MSLLPIDPADFPDVPTRKALIALDLQNDFLAADGAMPVTQPEGMIDRIVKLAEAVRTSGYGEVIWVRSQFDTSRPADEQQIMSAETPQMPTRPGSLATRRSPPKAVDDDLEAFLSVVEGQTKPDCVRKGTPGADFLPAIAAAKGPKDYAMIKSHYSAFQSGQLLNLLRRQFATELIICGSLSNVSVYATALAASSHGLDITIVEDCCGYRSEMRHMNAARRLMDQTGCEFANAEDIIPTLTPKGSSSTTSINGRSAPPGPPEVPPELIAAAMAGSRNKGIPVRPKPASSPPISTPDRSVNTAVRGTKGKRSKERKKSEEEERAAPMSLRPQSSPPIDLSVSMEKLKLNTELSEPVDATALRDDKVTAALEREADSPQTWEHVVAWDTFDEGKHSGVKPSQAANAGT</sequence>
<organism evidence="4 5">
    <name type="scientific">Gnomoniopsis smithogilvyi</name>
    <dbReference type="NCBI Taxonomy" id="1191159"/>
    <lineage>
        <taxon>Eukaryota</taxon>
        <taxon>Fungi</taxon>
        <taxon>Dikarya</taxon>
        <taxon>Ascomycota</taxon>
        <taxon>Pezizomycotina</taxon>
        <taxon>Sordariomycetes</taxon>
        <taxon>Sordariomycetidae</taxon>
        <taxon>Diaporthales</taxon>
        <taxon>Gnomoniaceae</taxon>
        <taxon>Gnomoniopsis</taxon>
    </lineage>
</organism>
<evidence type="ECO:0000256" key="1">
    <source>
        <dbReference type="ARBA" id="ARBA00006336"/>
    </source>
</evidence>
<name>A0A9W8YZX3_9PEZI</name>
<accession>A0A9W8YZX3</accession>
<comment type="similarity">
    <text evidence="1">Belongs to the isochorismatase family.</text>
</comment>
<keyword evidence="5" id="KW-1185">Reference proteome</keyword>
<feature type="region of interest" description="Disordered" evidence="2">
    <location>
        <begin position="238"/>
        <end position="336"/>
    </location>
</feature>
<comment type="caution">
    <text evidence="4">The sequence shown here is derived from an EMBL/GenBank/DDBJ whole genome shotgun (WGS) entry which is preliminary data.</text>
</comment>
<dbReference type="SUPFAM" id="SSF52499">
    <property type="entry name" value="Isochorismatase-like hydrolases"/>
    <property type="match status" value="1"/>
</dbReference>
<feature type="compositionally biased region" description="Pro residues" evidence="2">
    <location>
        <begin position="283"/>
        <end position="293"/>
    </location>
</feature>
<gene>
    <name evidence="4" type="ORF">N0V93_000560</name>
</gene>
<dbReference type="InterPro" id="IPR032854">
    <property type="entry name" value="ALKBH3"/>
</dbReference>
<dbReference type="InterPro" id="IPR036380">
    <property type="entry name" value="Isochorismatase-like_sf"/>
</dbReference>
<dbReference type="CDD" id="cd00431">
    <property type="entry name" value="cysteine_hydrolases"/>
    <property type="match status" value="1"/>
</dbReference>
<dbReference type="Pfam" id="PF00857">
    <property type="entry name" value="Isochorismatase"/>
    <property type="match status" value="1"/>
</dbReference>
<protein>
    <recommendedName>
        <fullName evidence="3">Isochorismatase-like domain-containing protein</fullName>
    </recommendedName>
</protein>